<evidence type="ECO:0000313" key="3">
    <source>
        <dbReference type="EMBL" id="GGC30050.1"/>
    </source>
</evidence>
<feature type="transmembrane region" description="Helical" evidence="1">
    <location>
        <begin position="122"/>
        <end position="145"/>
    </location>
</feature>
<dbReference type="InterPro" id="IPR002656">
    <property type="entry name" value="Acyl_transf_3_dom"/>
</dbReference>
<keyword evidence="3" id="KW-0808">Transferase</keyword>
<dbReference type="Proteomes" id="UP000597338">
    <property type="component" value="Unassembled WGS sequence"/>
</dbReference>
<feature type="transmembrane region" description="Helical" evidence="1">
    <location>
        <begin position="256"/>
        <end position="273"/>
    </location>
</feature>
<evidence type="ECO:0000259" key="2">
    <source>
        <dbReference type="Pfam" id="PF01757"/>
    </source>
</evidence>
<keyword evidence="1" id="KW-0812">Transmembrane</keyword>
<name>A0ABQ1LUX4_9SPHI</name>
<dbReference type="InterPro" id="IPR050879">
    <property type="entry name" value="Acyltransferase_3"/>
</dbReference>
<organism evidence="3 4">
    <name type="scientific">Parapedobacter defluvii</name>
    <dbReference type="NCBI Taxonomy" id="2045106"/>
    <lineage>
        <taxon>Bacteria</taxon>
        <taxon>Pseudomonadati</taxon>
        <taxon>Bacteroidota</taxon>
        <taxon>Sphingobacteriia</taxon>
        <taxon>Sphingobacteriales</taxon>
        <taxon>Sphingobacteriaceae</taxon>
        <taxon>Parapedobacter</taxon>
    </lineage>
</organism>
<evidence type="ECO:0000256" key="1">
    <source>
        <dbReference type="SAM" id="Phobius"/>
    </source>
</evidence>
<keyword evidence="3" id="KW-0012">Acyltransferase</keyword>
<dbReference type="Pfam" id="PF01757">
    <property type="entry name" value="Acyl_transf_3"/>
    <property type="match status" value="1"/>
</dbReference>
<gene>
    <name evidence="3" type="ORF">GCM10011386_22590</name>
</gene>
<feature type="transmembrane region" description="Helical" evidence="1">
    <location>
        <begin position="279"/>
        <end position="297"/>
    </location>
</feature>
<feature type="transmembrane region" description="Helical" evidence="1">
    <location>
        <begin position="223"/>
        <end position="244"/>
    </location>
</feature>
<protein>
    <submittedName>
        <fullName evidence="3">Acyltransferase</fullName>
    </submittedName>
</protein>
<keyword evidence="4" id="KW-1185">Reference proteome</keyword>
<feature type="transmembrane region" description="Helical" evidence="1">
    <location>
        <begin position="177"/>
        <end position="193"/>
    </location>
</feature>
<feature type="transmembrane region" description="Helical" evidence="1">
    <location>
        <begin position="200"/>
        <end position="217"/>
    </location>
</feature>
<keyword evidence="1" id="KW-1133">Transmembrane helix</keyword>
<accession>A0ABQ1LUX4</accession>
<keyword evidence="1" id="KW-0472">Membrane</keyword>
<proteinExistence type="predicted"/>
<dbReference type="GO" id="GO:0016746">
    <property type="term" value="F:acyltransferase activity"/>
    <property type="evidence" value="ECO:0007669"/>
    <property type="project" value="UniProtKB-KW"/>
</dbReference>
<feature type="transmembrane region" description="Helical" evidence="1">
    <location>
        <begin position="349"/>
        <end position="371"/>
    </location>
</feature>
<dbReference type="EMBL" id="BMIK01000006">
    <property type="protein sequence ID" value="GGC30050.1"/>
    <property type="molecule type" value="Genomic_DNA"/>
</dbReference>
<feature type="transmembrane region" description="Helical" evidence="1">
    <location>
        <begin position="75"/>
        <end position="95"/>
    </location>
</feature>
<dbReference type="PANTHER" id="PTHR23028:SF53">
    <property type="entry name" value="ACYL_TRANSF_3 DOMAIN-CONTAINING PROTEIN"/>
    <property type="match status" value="1"/>
</dbReference>
<dbReference type="PANTHER" id="PTHR23028">
    <property type="entry name" value="ACETYLTRANSFERASE"/>
    <property type="match status" value="1"/>
</dbReference>
<feature type="domain" description="Acyltransferase 3" evidence="2">
    <location>
        <begin position="29"/>
        <end position="366"/>
    </location>
</feature>
<reference evidence="4" key="1">
    <citation type="journal article" date="2019" name="Int. J. Syst. Evol. Microbiol.">
        <title>The Global Catalogue of Microorganisms (GCM) 10K type strain sequencing project: providing services to taxonomists for standard genome sequencing and annotation.</title>
        <authorList>
            <consortium name="The Broad Institute Genomics Platform"/>
            <consortium name="The Broad Institute Genome Sequencing Center for Infectious Disease"/>
            <person name="Wu L."/>
            <person name="Ma J."/>
        </authorList>
    </citation>
    <scope>NUCLEOTIDE SEQUENCE [LARGE SCALE GENOMIC DNA]</scope>
    <source>
        <strain evidence="4">CGMCC 1.15342</strain>
    </source>
</reference>
<evidence type="ECO:0000313" key="4">
    <source>
        <dbReference type="Proteomes" id="UP000597338"/>
    </source>
</evidence>
<comment type="caution">
    <text evidence="3">The sequence shown here is derived from an EMBL/GenBank/DDBJ whole genome shotgun (WGS) entry which is preliminary data.</text>
</comment>
<sequence>MNAVERIFRQLNKLPEKLTRITSGGKLIREIDGLRFMAIIPVLVQHLNERFLRNTTVTFAEDPANSVINFLAARGFLGVYLFFVISGFILALPFATHRLKGGREVNYRAYYWRRVTRLEPPYIVWMTIFYIIFVFINGTSFAAYLPNYLAGITYTHSLIFGEWSPFNPPTWTLEIEVQFYLLAPLLALLFFSIRNKVVRRIANIGILLLMMGLQQYGETFRGLPSLTILGHIHYFIVGFLLADLFICDWHIRKKRIAYDVLAVGAFACLIVVWSWNFEFLSRILVISCLFLFFYSVFRAKYVNTFLTNRWITSIGGMCYTIYLIHLPLAELFIRITKHFQISNSYGLNLLVQLLLYIPVVLVISAFSYLIFEKPFMNKYWPNELKLFLKRKLKTQQSI</sequence>
<feature type="transmembrane region" description="Helical" evidence="1">
    <location>
        <begin position="309"/>
        <end position="329"/>
    </location>
</feature>